<name>R0GLA1_9BRAS</name>
<dbReference type="AlphaFoldDB" id="R0GLA1"/>
<reference evidence="3" key="1">
    <citation type="journal article" date="2013" name="Nat. Genet.">
        <title>The Capsella rubella genome and the genomic consequences of rapid mating system evolution.</title>
        <authorList>
            <person name="Slotte T."/>
            <person name="Hazzouri K.M."/>
            <person name="Agren J.A."/>
            <person name="Koenig D."/>
            <person name="Maumus F."/>
            <person name="Guo Y.L."/>
            <person name="Steige K."/>
            <person name="Platts A.E."/>
            <person name="Escobar J.S."/>
            <person name="Newman L.K."/>
            <person name="Wang W."/>
            <person name="Mandakova T."/>
            <person name="Vello E."/>
            <person name="Smith L.M."/>
            <person name="Henz S.R."/>
            <person name="Steffen J."/>
            <person name="Takuno S."/>
            <person name="Brandvain Y."/>
            <person name="Coop G."/>
            <person name="Andolfatto P."/>
            <person name="Hu T.T."/>
            <person name="Blanchette M."/>
            <person name="Clark R.M."/>
            <person name="Quesneville H."/>
            <person name="Nordborg M."/>
            <person name="Gaut B.S."/>
            <person name="Lysak M.A."/>
            <person name="Jenkins J."/>
            <person name="Grimwood J."/>
            <person name="Chapman J."/>
            <person name="Prochnik S."/>
            <person name="Shu S."/>
            <person name="Rokhsar D."/>
            <person name="Schmutz J."/>
            <person name="Weigel D."/>
            <person name="Wright S.I."/>
        </authorList>
    </citation>
    <scope>NUCLEOTIDE SEQUENCE [LARGE SCALE GENOMIC DNA]</scope>
    <source>
        <strain evidence="3">cv. Monte Gargano</strain>
    </source>
</reference>
<keyword evidence="3" id="KW-1185">Reference proteome</keyword>
<evidence type="ECO:0000313" key="2">
    <source>
        <dbReference type="EMBL" id="EOA36752.1"/>
    </source>
</evidence>
<dbReference type="InterPro" id="IPR038975">
    <property type="entry name" value="THNL"/>
</dbReference>
<organism evidence="2 3">
    <name type="scientific">Capsella rubella</name>
    <dbReference type="NCBI Taxonomy" id="81985"/>
    <lineage>
        <taxon>Eukaryota</taxon>
        <taxon>Viridiplantae</taxon>
        <taxon>Streptophyta</taxon>
        <taxon>Embryophyta</taxon>
        <taxon>Tracheophyta</taxon>
        <taxon>Spermatophyta</taxon>
        <taxon>Magnoliopsida</taxon>
        <taxon>eudicotyledons</taxon>
        <taxon>Gunneridae</taxon>
        <taxon>Pentapetalae</taxon>
        <taxon>rosids</taxon>
        <taxon>malvids</taxon>
        <taxon>Brassicales</taxon>
        <taxon>Brassicaceae</taxon>
        <taxon>Camelineae</taxon>
        <taxon>Capsella</taxon>
    </lineage>
</organism>
<dbReference type="PANTHER" id="PTHR36312">
    <property type="entry name" value="THIONIN-LIKE PROTEIN 1"/>
    <property type="match status" value="1"/>
</dbReference>
<evidence type="ECO:0008006" key="4">
    <source>
        <dbReference type="Google" id="ProtNLM"/>
    </source>
</evidence>
<accession>R0GLA1</accession>
<protein>
    <recommendedName>
        <fullName evidence="4">Thionin-like protein 2</fullName>
    </recommendedName>
</protein>
<keyword evidence="1" id="KW-0732">Signal</keyword>
<dbReference type="PANTHER" id="PTHR36312:SF15">
    <property type="entry name" value="THIONIN-LIKE PROTEIN"/>
    <property type="match status" value="1"/>
</dbReference>
<dbReference type="EMBL" id="KB870805">
    <property type="protein sequence ID" value="EOA36752.1"/>
    <property type="molecule type" value="Genomic_DNA"/>
</dbReference>
<evidence type="ECO:0000256" key="1">
    <source>
        <dbReference type="SAM" id="SignalP"/>
    </source>
</evidence>
<gene>
    <name evidence="2" type="ORF">CARUB_v10012592mg</name>
</gene>
<feature type="chain" id="PRO_5004351251" description="Thionin-like protein 2" evidence="1">
    <location>
        <begin position="28"/>
        <end position="132"/>
    </location>
</feature>
<feature type="signal peptide" evidence="1">
    <location>
        <begin position="1"/>
        <end position="27"/>
    </location>
</feature>
<dbReference type="Proteomes" id="UP000029121">
    <property type="component" value="Unassembled WGS sequence"/>
</dbReference>
<proteinExistence type="predicted"/>
<sequence length="132" mass="14374">MESKRMVMFVTMMIVMVMGNLLIQAQAQAQAPPPPSPFKICIRGCVVGCLYQKTFPDVLSCPLTCLGTCLVPRLPSPPSQMVSTNDVSRNDYYCKLGCAAHHCVSLSSTQNQNVDKFVDCADSCSDKCSSKN</sequence>
<evidence type="ECO:0000313" key="3">
    <source>
        <dbReference type="Proteomes" id="UP000029121"/>
    </source>
</evidence>
<dbReference type="eggNOG" id="ENOG502S5NS">
    <property type="taxonomic scope" value="Eukaryota"/>
</dbReference>